<dbReference type="PANTHER" id="PTHR10333:SF94">
    <property type="entry name" value="FINGER DOMAIN PROTEIN, PUTATIVE (AFU_ORTHOLOGUE AFUA_3G11940)-RELATED"/>
    <property type="match status" value="1"/>
</dbReference>
<name>A0A1E4U0W4_PACTA</name>
<feature type="binding site" evidence="8">
    <location>
        <position position="322"/>
    </location>
    <ligand>
        <name>Zn(2+)</name>
        <dbReference type="ChEBI" id="CHEBI:29105"/>
        <label>1</label>
    </ligand>
</feature>
<dbReference type="InterPro" id="IPR019787">
    <property type="entry name" value="Znf_PHD-finger"/>
</dbReference>
<gene>
    <name evidence="12" type="ORF">PACTADRAFT_140018</name>
</gene>
<keyword evidence="5 8" id="KW-0862">Zinc</keyword>
<evidence type="ECO:0000256" key="6">
    <source>
        <dbReference type="ARBA" id="ARBA00023242"/>
    </source>
</evidence>
<proteinExistence type="inferred from homology"/>
<feature type="compositionally biased region" description="Low complexity" evidence="10">
    <location>
        <begin position="246"/>
        <end position="268"/>
    </location>
</feature>
<dbReference type="GO" id="GO:0004402">
    <property type="term" value="F:histone acetyltransferase activity"/>
    <property type="evidence" value="ECO:0007669"/>
    <property type="project" value="TreeGrafter"/>
</dbReference>
<evidence type="ECO:0000256" key="9">
    <source>
        <dbReference type="PROSITE-ProRule" id="PRU00146"/>
    </source>
</evidence>
<dbReference type="SMART" id="SM00249">
    <property type="entry name" value="PHD"/>
    <property type="match status" value="1"/>
</dbReference>
<dbReference type="OrthoDB" id="5411773at2759"/>
<feature type="binding site" evidence="8">
    <location>
        <position position="337"/>
    </location>
    <ligand>
        <name>Zn(2+)</name>
        <dbReference type="ChEBI" id="CHEBI:29105"/>
        <label>2</label>
    </ligand>
</feature>
<keyword evidence="3 8" id="KW-0479">Metal-binding</keyword>
<comment type="subcellular location">
    <subcellularLocation>
        <location evidence="1">Nucleus</location>
    </subcellularLocation>
</comment>
<evidence type="ECO:0000256" key="2">
    <source>
        <dbReference type="ARBA" id="ARBA00010210"/>
    </source>
</evidence>
<dbReference type="PANTHER" id="PTHR10333">
    <property type="entry name" value="INHIBITOR OF GROWTH PROTEIN"/>
    <property type="match status" value="1"/>
</dbReference>
<dbReference type="InterPro" id="IPR013083">
    <property type="entry name" value="Znf_RING/FYVE/PHD"/>
</dbReference>
<feature type="binding site" evidence="8">
    <location>
        <position position="313"/>
    </location>
    <ligand>
        <name>Zn(2+)</name>
        <dbReference type="ChEBI" id="CHEBI:29105"/>
        <label>2</label>
    </ligand>
</feature>
<dbReference type="InterPro" id="IPR011011">
    <property type="entry name" value="Znf_FYVE_PHD"/>
</dbReference>
<comment type="similarity">
    <text evidence="2">Belongs to the ING family.</text>
</comment>
<evidence type="ECO:0000256" key="5">
    <source>
        <dbReference type="ARBA" id="ARBA00022833"/>
    </source>
</evidence>
<feature type="site" description="Histone H3K4me3 binding" evidence="7">
    <location>
        <position position="317"/>
    </location>
</feature>
<dbReference type="GO" id="GO:0006355">
    <property type="term" value="P:regulation of DNA-templated transcription"/>
    <property type="evidence" value="ECO:0007669"/>
    <property type="project" value="TreeGrafter"/>
</dbReference>
<feature type="compositionally biased region" description="Polar residues" evidence="10">
    <location>
        <begin position="369"/>
        <end position="388"/>
    </location>
</feature>
<dbReference type="InterPro" id="IPR019786">
    <property type="entry name" value="Zinc_finger_PHD-type_CS"/>
</dbReference>
<protein>
    <recommendedName>
        <fullName evidence="11">PHD-type domain-containing protein</fullName>
    </recommendedName>
</protein>
<dbReference type="GO" id="GO:0005634">
    <property type="term" value="C:nucleus"/>
    <property type="evidence" value="ECO:0007669"/>
    <property type="project" value="UniProtKB-SubCell"/>
</dbReference>
<dbReference type="PROSITE" id="PS01359">
    <property type="entry name" value="ZF_PHD_1"/>
    <property type="match status" value="1"/>
</dbReference>
<sequence length="415" mass="46651">MSQLNNDLESTMVTTVMNVSNSFISSLDHLPCDVVRSLWLIQSLNLSINQKFNDLNMLVGTCSGSKLQAPNVAVLSQISYLRESINRLKLEVSAECKHLLSKLNAHKNYLVNDTITMNEIVRLRKENLNKNDMESFKKFKINFLKKIGHNDVESELKMQKSGKIGRAQQEVINKNLIASDSASMGSLKKNQVKTFDKKNVYPIKLKLKSSALLSSQKKISSRPAIKLKIRTNNTPPPPPPPPPAQQPQQQQQQQQQQQKKQAPLAALPTGRSTIQQSIPDAQQPNLFEDTGPKYCYCRTGDSGKMIACDNPKCKIEWFHYKCLGFKTNEKVPDTWYCKPCTELMEKKKNKNKKKSTTSAASVTPDDNKNSTIKRGSSALNTDKSSNANKKQKMKTNDINIPKIGTRKSSRLNSLI</sequence>
<dbReference type="Gene3D" id="3.30.40.10">
    <property type="entry name" value="Zinc/RING finger domain, C3HC4 (zinc finger)"/>
    <property type="match status" value="1"/>
</dbReference>
<evidence type="ECO:0000256" key="3">
    <source>
        <dbReference type="ARBA" id="ARBA00022723"/>
    </source>
</evidence>
<evidence type="ECO:0000256" key="10">
    <source>
        <dbReference type="SAM" id="MobiDB-lite"/>
    </source>
</evidence>
<feature type="site" description="Histone H3K4me3 binding" evidence="7">
    <location>
        <position position="294"/>
    </location>
</feature>
<keyword evidence="6" id="KW-0539">Nucleus</keyword>
<dbReference type="CDD" id="cd15505">
    <property type="entry name" value="PHD_ING"/>
    <property type="match status" value="1"/>
</dbReference>
<evidence type="ECO:0000313" key="12">
    <source>
        <dbReference type="EMBL" id="ODV97568.1"/>
    </source>
</evidence>
<feature type="compositionally biased region" description="Pro residues" evidence="10">
    <location>
        <begin position="234"/>
        <end position="245"/>
    </location>
</feature>
<dbReference type="InterPro" id="IPR001965">
    <property type="entry name" value="Znf_PHD"/>
</dbReference>
<dbReference type="Pfam" id="PF00628">
    <property type="entry name" value="PHD"/>
    <property type="match status" value="1"/>
</dbReference>
<feature type="domain" description="PHD-type" evidence="11">
    <location>
        <begin position="292"/>
        <end position="343"/>
    </location>
</feature>
<dbReference type="Proteomes" id="UP000094236">
    <property type="component" value="Unassembled WGS sequence"/>
</dbReference>
<dbReference type="GO" id="GO:0008270">
    <property type="term" value="F:zinc ion binding"/>
    <property type="evidence" value="ECO:0007669"/>
    <property type="project" value="UniProtKB-KW"/>
</dbReference>
<dbReference type="EMBL" id="KV454011">
    <property type="protein sequence ID" value="ODV97568.1"/>
    <property type="molecule type" value="Genomic_DNA"/>
</dbReference>
<accession>A0A1E4U0W4</accession>
<dbReference type="SUPFAM" id="SSF57903">
    <property type="entry name" value="FYVE/PHD zinc finger"/>
    <property type="match status" value="1"/>
</dbReference>
<feature type="site" description="Histone H3K4me3 binding" evidence="7">
    <location>
        <position position="309"/>
    </location>
</feature>
<reference evidence="13" key="1">
    <citation type="submission" date="2016-05" db="EMBL/GenBank/DDBJ databases">
        <title>Comparative genomics of biotechnologically important yeasts.</title>
        <authorList>
            <consortium name="DOE Joint Genome Institute"/>
            <person name="Riley R."/>
            <person name="Haridas S."/>
            <person name="Wolfe K.H."/>
            <person name="Lopes M.R."/>
            <person name="Hittinger C.T."/>
            <person name="Goker M."/>
            <person name="Salamov A."/>
            <person name="Wisecaver J."/>
            <person name="Long T.M."/>
            <person name="Aerts A.L."/>
            <person name="Barry K."/>
            <person name="Choi C."/>
            <person name="Clum A."/>
            <person name="Coughlan A.Y."/>
            <person name="Deshpande S."/>
            <person name="Douglass A.P."/>
            <person name="Hanson S.J."/>
            <person name="Klenk H.-P."/>
            <person name="Labutti K."/>
            <person name="Lapidus A."/>
            <person name="Lindquist E."/>
            <person name="Lipzen A."/>
            <person name="Meier-Kolthoff J.P."/>
            <person name="Ohm R.A."/>
            <person name="Otillar R.P."/>
            <person name="Pangilinan J."/>
            <person name="Peng Y."/>
            <person name="Rokas A."/>
            <person name="Rosa C.A."/>
            <person name="Scheuner C."/>
            <person name="Sibirny A.A."/>
            <person name="Slot J.C."/>
            <person name="Stielow J.B."/>
            <person name="Sun H."/>
            <person name="Kurtzman C.P."/>
            <person name="Blackwell M."/>
            <person name="Grigoriev I.V."/>
            <person name="Jeffries T.W."/>
        </authorList>
    </citation>
    <scope>NUCLEOTIDE SEQUENCE [LARGE SCALE GENOMIC DNA]</scope>
    <source>
        <strain evidence="13">NRRL Y-2460</strain>
    </source>
</reference>
<feature type="region of interest" description="Disordered" evidence="10">
    <location>
        <begin position="347"/>
        <end position="415"/>
    </location>
</feature>
<dbReference type="STRING" id="669874.A0A1E4U0W4"/>
<dbReference type="InterPro" id="IPR028651">
    <property type="entry name" value="ING_fam"/>
</dbReference>
<evidence type="ECO:0000256" key="4">
    <source>
        <dbReference type="ARBA" id="ARBA00022771"/>
    </source>
</evidence>
<feature type="binding site" evidence="8">
    <location>
        <position position="340"/>
    </location>
    <ligand>
        <name>Zn(2+)</name>
        <dbReference type="ChEBI" id="CHEBI:29105"/>
        <label>2</label>
    </ligand>
</feature>
<feature type="region of interest" description="Disordered" evidence="10">
    <location>
        <begin position="218"/>
        <end position="270"/>
    </location>
</feature>
<feature type="binding site" evidence="8">
    <location>
        <position position="295"/>
    </location>
    <ligand>
        <name>Zn(2+)</name>
        <dbReference type="ChEBI" id="CHEBI:29105"/>
        <label>1</label>
    </ligand>
</feature>
<keyword evidence="13" id="KW-1185">Reference proteome</keyword>
<dbReference type="AlphaFoldDB" id="A0A1E4U0W4"/>
<dbReference type="GO" id="GO:0000123">
    <property type="term" value="C:histone acetyltransferase complex"/>
    <property type="evidence" value="ECO:0007669"/>
    <property type="project" value="TreeGrafter"/>
</dbReference>
<evidence type="ECO:0000259" key="11">
    <source>
        <dbReference type="PROSITE" id="PS50016"/>
    </source>
</evidence>
<feature type="site" description="Histone H3K4me3 binding" evidence="7">
    <location>
        <position position="305"/>
    </location>
</feature>
<evidence type="ECO:0000313" key="13">
    <source>
        <dbReference type="Proteomes" id="UP000094236"/>
    </source>
</evidence>
<feature type="binding site" evidence="8">
    <location>
        <position position="297"/>
    </location>
    <ligand>
        <name>Zn(2+)</name>
        <dbReference type="ChEBI" id="CHEBI:29105"/>
        <label>1</label>
    </ligand>
</feature>
<evidence type="ECO:0000256" key="7">
    <source>
        <dbReference type="PIRSR" id="PIRSR628651-50"/>
    </source>
</evidence>
<feature type="binding site" evidence="8">
    <location>
        <position position="308"/>
    </location>
    <ligand>
        <name>Zn(2+)</name>
        <dbReference type="ChEBI" id="CHEBI:29105"/>
        <label>2</label>
    </ligand>
</feature>
<dbReference type="PROSITE" id="PS50016">
    <property type="entry name" value="ZF_PHD_2"/>
    <property type="match status" value="1"/>
</dbReference>
<organism evidence="12 13">
    <name type="scientific">Pachysolen tannophilus NRRL Y-2460</name>
    <dbReference type="NCBI Taxonomy" id="669874"/>
    <lineage>
        <taxon>Eukaryota</taxon>
        <taxon>Fungi</taxon>
        <taxon>Dikarya</taxon>
        <taxon>Ascomycota</taxon>
        <taxon>Saccharomycotina</taxon>
        <taxon>Pichiomycetes</taxon>
        <taxon>Pachysolenaceae</taxon>
        <taxon>Pachysolen</taxon>
    </lineage>
</organism>
<keyword evidence="4 9" id="KW-0863">Zinc-finger</keyword>
<evidence type="ECO:0000256" key="8">
    <source>
        <dbReference type="PIRSR" id="PIRSR628651-51"/>
    </source>
</evidence>
<feature type="binding site" evidence="8">
    <location>
        <position position="319"/>
    </location>
    <ligand>
        <name>Zn(2+)</name>
        <dbReference type="ChEBI" id="CHEBI:29105"/>
        <label>1</label>
    </ligand>
</feature>
<evidence type="ECO:0000256" key="1">
    <source>
        <dbReference type="ARBA" id="ARBA00004123"/>
    </source>
</evidence>